<dbReference type="InterPro" id="IPR006419">
    <property type="entry name" value="NMN_transpt_PnuC"/>
</dbReference>
<dbReference type="OrthoDB" id="9791248at2"/>
<evidence type="ECO:0000256" key="1">
    <source>
        <dbReference type="ARBA" id="ARBA00002672"/>
    </source>
</evidence>
<evidence type="ECO:0000256" key="5">
    <source>
        <dbReference type="ARBA" id="ARBA00022448"/>
    </source>
</evidence>
<comment type="caution">
    <text evidence="11">The sequence shown here is derived from an EMBL/GenBank/DDBJ whole genome shotgun (WGS) entry which is preliminary data.</text>
</comment>
<name>A0A506PM95_9FLAO</name>
<feature type="transmembrane region" description="Helical" evidence="10">
    <location>
        <begin position="43"/>
        <end position="62"/>
    </location>
</feature>
<dbReference type="NCBIfam" id="TIGR01528">
    <property type="entry name" value="NMN_trans_PnuC"/>
    <property type="match status" value="1"/>
</dbReference>
<dbReference type="Proteomes" id="UP000317332">
    <property type="component" value="Unassembled WGS sequence"/>
</dbReference>
<evidence type="ECO:0000313" key="11">
    <source>
        <dbReference type="EMBL" id="TPV34658.1"/>
    </source>
</evidence>
<dbReference type="RefSeq" id="WP_140989081.1">
    <property type="nucleotide sequence ID" value="NZ_VHIQ01000002.1"/>
</dbReference>
<keyword evidence="9 10" id="KW-0472">Membrane</keyword>
<reference evidence="11 12" key="1">
    <citation type="submission" date="2019-06" db="EMBL/GenBank/DDBJ databases">
        <title>Flavobacteriaceae Paucihalobacterium erythroidium CWB-1, complete genome.</title>
        <authorList>
            <person name="Wu S."/>
        </authorList>
    </citation>
    <scope>NUCLEOTIDE SEQUENCE [LARGE SCALE GENOMIC DNA]</scope>
    <source>
        <strain evidence="11 12">CWB-1</strain>
    </source>
</reference>
<evidence type="ECO:0000256" key="3">
    <source>
        <dbReference type="ARBA" id="ARBA00006669"/>
    </source>
</evidence>
<feature type="transmembrane region" description="Helical" evidence="10">
    <location>
        <begin position="16"/>
        <end position="36"/>
    </location>
</feature>
<evidence type="ECO:0000256" key="6">
    <source>
        <dbReference type="ARBA" id="ARBA00022475"/>
    </source>
</evidence>
<keyword evidence="8 10" id="KW-1133">Transmembrane helix</keyword>
<evidence type="ECO:0000256" key="10">
    <source>
        <dbReference type="SAM" id="Phobius"/>
    </source>
</evidence>
<proteinExistence type="inferred from homology"/>
<feature type="transmembrane region" description="Helical" evidence="10">
    <location>
        <begin position="68"/>
        <end position="85"/>
    </location>
</feature>
<dbReference type="EMBL" id="VHIQ01000002">
    <property type="protein sequence ID" value="TPV34658.1"/>
    <property type="molecule type" value="Genomic_DNA"/>
</dbReference>
<comment type="function">
    <text evidence="1">Required for nicotinamide riboside transport across the inner membrane.</text>
</comment>
<keyword evidence="5" id="KW-0813">Transport</keyword>
<evidence type="ECO:0000256" key="9">
    <source>
        <dbReference type="ARBA" id="ARBA00023136"/>
    </source>
</evidence>
<sequence>MNHIFDFFIDAYRDSSWLIITLEAIAFVFGILSVWFAKKVNIWVYPTGIICTVITVYLLYINDYLGDMMMNFYYSIMSIYGWWNWARKKQNKPVVPISRTTSKEKIIGVVLFVLTMIVTYTVYKTFDYTLEIPNYIDIVTSGIFFTAMWYMANKKIENWTLWIIADIITVPLYAYRGLGMLSLQYVIFTILAIQGYKEWNTYLNKNKPTASK</sequence>
<feature type="transmembrane region" description="Helical" evidence="10">
    <location>
        <begin position="106"/>
        <end position="123"/>
    </location>
</feature>
<evidence type="ECO:0000256" key="8">
    <source>
        <dbReference type="ARBA" id="ARBA00022989"/>
    </source>
</evidence>
<dbReference type="GO" id="GO:0005886">
    <property type="term" value="C:plasma membrane"/>
    <property type="evidence" value="ECO:0007669"/>
    <property type="project" value="UniProtKB-SubCell"/>
</dbReference>
<organism evidence="11 12">
    <name type="scientific">Paucihalobacter ruber</name>
    <dbReference type="NCBI Taxonomy" id="2567861"/>
    <lineage>
        <taxon>Bacteria</taxon>
        <taxon>Pseudomonadati</taxon>
        <taxon>Bacteroidota</taxon>
        <taxon>Flavobacteriia</taxon>
        <taxon>Flavobacteriales</taxon>
        <taxon>Flavobacteriaceae</taxon>
        <taxon>Paucihalobacter</taxon>
    </lineage>
</organism>
<evidence type="ECO:0000256" key="7">
    <source>
        <dbReference type="ARBA" id="ARBA00022692"/>
    </source>
</evidence>
<dbReference type="PANTHER" id="PTHR36122">
    <property type="entry name" value="NICOTINAMIDE RIBOSIDE TRANSPORTER PNUC"/>
    <property type="match status" value="1"/>
</dbReference>
<dbReference type="Pfam" id="PF04973">
    <property type="entry name" value="NMN_transporter"/>
    <property type="match status" value="1"/>
</dbReference>
<keyword evidence="6" id="KW-1003">Cell membrane</keyword>
<feature type="transmembrane region" description="Helical" evidence="10">
    <location>
        <begin position="173"/>
        <end position="196"/>
    </location>
</feature>
<keyword evidence="7 10" id="KW-0812">Transmembrane</keyword>
<dbReference type="PANTHER" id="PTHR36122:SF2">
    <property type="entry name" value="NICOTINAMIDE RIBOSIDE TRANSPORTER PNUC"/>
    <property type="match status" value="1"/>
</dbReference>
<keyword evidence="12" id="KW-1185">Reference proteome</keyword>
<dbReference type="GO" id="GO:0034257">
    <property type="term" value="F:nicotinamide riboside transmembrane transporter activity"/>
    <property type="evidence" value="ECO:0007669"/>
    <property type="project" value="InterPro"/>
</dbReference>
<evidence type="ECO:0000313" key="12">
    <source>
        <dbReference type="Proteomes" id="UP000317332"/>
    </source>
</evidence>
<evidence type="ECO:0000256" key="4">
    <source>
        <dbReference type="ARBA" id="ARBA00017522"/>
    </source>
</evidence>
<gene>
    <name evidence="11" type="ORF">FJ651_03775</name>
</gene>
<feature type="transmembrane region" description="Helical" evidence="10">
    <location>
        <begin position="135"/>
        <end position="152"/>
    </location>
</feature>
<protein>
    <recommendedName>
        <fullName evidence="4">Nicotinamide riboside transporter PnuC</fullName>
    </recommendedName>
</protein>
<accession>A0A506PM95</accession>
<evidence type="ECO:0000256" key="2">
    <source>
        <dbReference type="ARBA" id="ARBA00004651"/>
    </source>
</evidence>
<dbReference type="AlphaFoldDB" id="A0A506PM95"/>
<comment type="similarity">
    <text evidence="3">Belongs to the nicotinamide ribonucleoside (NR) uptake permease (TC 4.B.1) family.</text>
</comment>
<comment type="subcellular location">
    <subcellularLocation>
        <location evidence="2">Cell membrane</location>
        <topology evidence="2">Multi-pass membrane protein</topology>
    </subcellularLocation>
</comment>